<feature type="region of interest" description="Disordered" evidence="8">
    <location>
        <begin position="695"/>
        <end position="747"/>
    </location>
</feature>
<dbReference type="RefSeq" id="WP_013505739.1">
    <property type="nucleotide sequence ID" value="NC_014836.1"/>
</dbReference>
<reference evidence="10 11" key="1">
    <citation type="submission" date="2010-12" db="EMBL/GenBank/DDBJ databases">
        <title>Complete sequence of Desulfurispirillum indicum S5.</title>
        <authorList>
            <consortium name="US DOE Joint Genome Institute"/>
            <person name="Lucas S."/>
            <person name="Copeland A."/>
            <person name="Lapidus A."/>
            <person name="Cheng J.-F."/>
            <person name="Goodwin L."/>
            <person name="Pitluck S."/>
            <person name="Chertkov O."/>
            <person name="Held B."/>
            <person name="Detter J.C."/>
            <person name="Han C."/>
            <person name="Tapia R."/>
            <person name="Land M."/>
            <person name="Hauser L."/>
            <person name="Kyrpides N."/>
            <person name="Ivanova N."/>
            <person name="Mikhailova N."/>
            <person name="Haggblom M."/>
            <person name="Rauschenbach I."/>
            <person name="Bini E."/>
            <person name="Woyke T."/>
        </authorList>
    </citation>
    <scope>NUCLEOTIDE SEQUENCE [LARGE SCALE GENOMIC DNA]</scope>
    <source>
        <strain evidence="11">ATCC BAA-1389 / DSM 22839 / S5</strain>
    </source>
</reference>
<evidence type="ECO:0000256" key="1">
    <source>
        <dbReference type="ARBA" id="ARBA00001849"/>
    </source>
</evidence>
<dbReference type="InterPro" id="IPR011805">
    <property type="entry name" value="RNase_R"/>
</dbReference>
<evidence type="ECO:0000313" key="10">
    <source>
        <dbReference type="EMBL" id="ADU65858.1"/>
    </source>
</evidence>
<keyword evidence="11" id="KW-1185">Reference proteome</keyword>
<accession>E6W3Z0</accession>
<dbReference type="EC" id="3.1.13.1" evidence="7"/>
<dbReference type="GO" id="GO:0003723">
    <property type="term" value="F:RNA binding"/>
    <property type="evidence" value="ECO:0007669"/>
    <property type="project" value="UniProtKB-UniRule"/>
</dbReference>
<dbReference type="NCBIfam" id="TIGR00358">
    <property type="entry name" value="3_prime_RNase"/>
    <property type="match status" value="1"/>
</dbReference>
<gene>
    <name evidence="7" type="primary">rnr</name>
    <name evidence="10" type="ordered locus">Selin_1123</name>
</gene>
<evidence type="ECO:0000256" key="8">
    <source>
        <dbReference type="SAM" id="MobiDB-lite"/>
    </source>
</evidence>
<dbReference type="Proteomes" id="UP000002572">
    <property type="component" value="Chromosome"/>
</dbReference>
<keyword evidence="6 7" id="KW-0694">RNA-binding</keyword>
<dbReference type="GO" id="GO:0008859">
    <property type="term" value="F:exoribonuclease II activity"/>
    <property type="evidence" value="ECO:0007669"/>
    <property type="project" value="UniProtKB-UniRule"/>
</dbReference>
<dbReference type="KEGG" id="din:Selin_1123"/>
<dbReference type="EMBL" id="CP002432">
    <property type="protein sequence ID" value="ADU65858.1"/>
    <property type="molecule type" value="Genomic_DNA"/>
</dbReference>
<evidence type="ECO:0000313" key="11">
    <source>
        <dbReference type="Proteomes" id="UP000002572"/>
    </source>
</evidence>
<dbReference type="SMART" id="SM00316">
    <property type="entry name" value="S1"/>
    <property type="match status" value="1"/>
</dbReference>
<dbReference type="NCBIfam" id="TIGR02063">
    <property type="entry name" value="RNase_R"/>
    <property type="match status" value="1"/>
</dbReference>
<dbReference type="OrthoDB" id="9764149at2"/>
<dbReference type="PROSITE" id="PS50126">
    <property type="entry name" value="S1"/>
    <property type="match status" value="1"/>
</dbReference>
<protein>
    <recommendedName>
        <fullName evidence="7">Ribonuclease R</fullName>
        <shortName evidence="7">RNase R</shortName>
        <ecNumber evidence="7">3.1.13.1</ecNumber>
    </recommendedName>
</protein>
<feature type="region of interest" description="Disordered" evidence="8">
    <location>
        <begin position="571"/>
        <end position="590"/>
    </location>
</feature>
<dbReference type="PANTHER" id="PTHR23355:SF9">
    <property type="entry name" value="DIS3-LIKE EXONUCLEASE 2"/>
    <property type="match status" value="1"/>
</dbReference>
<dbReference type="eggNOG" id="COG0557">
    <property type="taxonomic scope" value="Bacteria"/>
</dbReference>
<dbReference type="CDD" id="cd04471">
    <property type="entry name" value="S1_RNase_R"/>
    <property type="match status" value="1"/>
</dbReference>
<dbReference type="InterPro" id="IPR050180">
    <property type="entry name" value="RNR_Ribonuclease"/>
</dbReference>
<dbReference type="InterPro" id="IPR004476">
    <property type="entry name" value="RNase_II/RNase_R"/>
</dbReference>
<dbReference type="HAMAP" id="MF_01895">
    <property type="entry name" value="RNase_R"/>
    <property type="match status" value="1"/>
</dbReference>
<evidence type="ECO:0000256" key="5">
    <source>
        <dbReference type="ARBA" id="ARBA00022839"/>
    </source>
</evidence>
<evidence type="ECO:0000256" key="7">
    <source>
        <dbReference type="HAMAP-Rule" id="MF_01895"/>
    </source>
</evidence>
<comment type="similarity">
    <text evidence="7">Belongs to the RNR ribonuclease family. RNase R subfamily.</text>
</comment>
<keyword evidence="2 7" id="KW-0963">Cytoplasm</keyword>
<dbReference type="SMART" id="SM00955">
    <property type="entry name" value="RNB"/>
    <property type="match status" value="1"/>
</dbReference>
<dbReference type="InterPro" id="IPR012340">
    <property type="entry name" value="NA-bd_OB-fold"/>
</dbReference>
<keyword evidence="3 7" id="KW-0540">Nuclease</keyword>
<dbReference type="Pfam" id="PF17876">
    <property type="entry name" value="CSD2"/>
    <property type="match status" value="1"/>
</dbReference>
<evidence type="ECO:0000256" key="3">
    <source>
        <dbReference type="ARBA" id="ARBA00022722"/>
    </source>
</evidence>
<sequence length="747" mass="84219">MPQRDEKSLAEEILALLDTYGEPVPLRHLRGALGLSKSDTSTLQRVLLSLCKEGRAGRDTSDRYFSASSALKGRVQVTQTPGTAFVTDETTSHEYRLLSADADTLMSGDIITFRILPNGRATIKEIVQRAVERMAGVVVVEGKQTLLNPYRKGIPWIRLNRTSAAAVSEGQGVVVRITSYPGRNTLPEGEVVEVVGDASDAMVERTLVLEAYGLQLHFPPEVEREAQAVSRVVKTSTSRADYRKLLTCTIDGATARDFDDAISIETEQGNFRLYVHIADVSHYVTEGSALDLEAQNRATSVYFPAYCIPMLPEALSNDICSLMPKVNRYAMTCVMDIDRQGNVTGYHITPSIIRSDRRFTYEEVQEILDGNVHDRAFTAALEQMAKLAKILRRKRFTKGSIDFDRPEREVIVDEKGMVLDVRRAERLFAHRLIEEFMLIANVTVARHLDSHGYPGIFRIHEEPDQQRMEEFARIAWNFGYPLKGRSYHSSQLNTILEQSRGKPEEDLISTLMLRSMKRAVYSPESGLHYGLGFTHYCHFTSPIRRYPDLIVHRSLRASLDTTKRARRHKRLEASAPHLAQHSSSQERKAADASTQMELLKSVQFMRTFVGEEFSAIISGVTSWGIFVQLQTCYVEGLVHVSTLDKDYYLYQEETHELVGRRTRQRFFLGMPVTVQLVRADVEKRELDFILVSSGSQPEHADTKKTSRSKAPRARTKKAKSPSAAAAPLPHKRKGENRRTRGGGTQKR</sequence>
<name>E6W3Z0_DESIS</name>
<dbReference type="InParanoid" id="E6W3Z0"/>
<dbReference type="AlphaFoldDB" id="E6W3Z0"/>
<dbReference type="STRING" id="653733.Selin_1123"/>
<dbReference type="HOGENOM" id="CLU_002333_4_1_0"/>
<dbReference type="FunCoup" id="E6W3Z0">
    <property type="interactions" value="454"/>
</dbReference>
<dbReference type="Gene3D" id="2.40.50.140">
    <property type="entry name" value="Nucleic acid-binding proteins"/>
    <property type="match status" value="1"/>
</dbReference>
<dbReference type="Pfam" id="PF00773">
    <property type="entry name" value="RNB"/>
    <property type="match status" value="1"/>
</dbReference>
<comment type="subcellular location">
    <subcellularLocation>
        <location evidence="7">Cytoplasm</location>
    </subcellularLocation>
</comment>
<evidence type="ECO:0000256" key="2">
    <source>
        <dbReference type="ARBA" id="ARBA00022490"/>
    </source>
</evidence>
<evidence type="ECO:0000256" key="6">
    <source>
        <dbReference type="ARBA" id="ARBA00022884"/>
    </source>
</evidence>
<dbReference type="InterPro" id="IPR001900">
    <property type="entry name" value="RNase_II/R"/>
</dbReference>
<evidence type="ECO:0000256" key="4">
    <source>
        <dbReference type="ARBA" id="ARBA00022801"/>
    </source>
</evidence>
<keyword evidence="4 7" id="KW-0378">Hydrolase</keyword>
<dbReference type="PANTHER" id="PTHR23355">
    <property type="entry name" value="RIBONUCLEASE"/>
    <property type="match status" value="1"/>
</dbReference>
<keyword evidence="5 7" id="KW-0269">Exonuclease</keyword>
<dbReference type="Pfam" id="PF00575">
    <property type="entry name" value="S1"/>
    <property type="match status" value="1"/>
</dbReference>
<comment type="function">
    <text evidence="7">3'-5' exoribonuclease that releases 5'-nucleoside monophosphates and is involved in maturation of structured RNAs.</text>
</comment>
<comment type="catalytic activity">
    <reaction evidence="1 7">
        <text>Exonucleolytic cleavage in the 3'- to 5'-direction to yield nucleoside 5'-phosphates.</text>
        <dbReference type="EC" id="3.1.13.1"/>
    </reaction>
</comment>
<dbReference type="InterPro" id="IPR003029">
    <property type="entry name" value="S1_domain"/>
</dbReference>
<proteinExistence type="inferred from homology"/>
<organism evidence="10 11">
    <name type="scientific">Desulfurispirillum indicum (strain ATCC BAA-1389 / DSM 22839 / S5)</name>
    <dbReference type="NCBI Taxonomy" id="653733"/>
    <lineage>
        <taxon>Bacteria</taxon>
        <taxon>Pseudomonadati</taxon>
        <taxon>Chrysiogenota</taxon>
        <taxon>Chrysiogenia</taxon>
        <taxon>Chrysiogenales</taxon>
        <taxon>Chrysiogenaceae</taxon>
        <taxon>Desulfurispirillum</taxon>
    </lineage>
</organism>
<dbReference type="GO" id="GO:0006402">
    <property type="term" value="P:mRNA catabolic process"/>
    <property type="evidence" value="ECO:0007669"/>
    <property type="project" value="TreeGrafter"/>
</dbReference>
<feature type="domain" description="S1 motif" evidence="9">
    <location>
        <begin position="610"/>
        <end position="691"/>
    </location>
</feature>
<dbReference type="GO" id="GO:0005829">
    <property type="term" value="C:cytosol"/>
    <property type="evidence" value="ECO:0007669"/>
    <property type="project" value="TreeGrafter"/>
</dbReference>
<dbReference type="SUPFAM" id="SSF50249">
    <property type="entry name" value="Nucleic acid-binding proteins"/>
    <property type="match status" value="3"/>
</dbReference>
<feature type="compositionally biased region" description="Basic residues" evidence="8">
    <location>
        <begin position="705"/>
        <end position="719"/>
    </location>
</feature>
<evidence type="ECO:0000259" key="9">
    <source>
        <dbReference type="PROSITE" id="PS50126"/>
    </source>
</evidence>
<dbReference type="InterPro" id="IPR040476">
    <property type="entry name" value="CSD2"/>
</dbReference>